<gene>
    <name evidence="4" type="ORF">GGE06_005240</name>
</gene>
<feature type="compositionally biased region" description="Low complexity" evidence="1">
    <location>
        <begin position="30"/>
        <end position="51"/>
    </location>
</feature>
<dbReference type="Pfam" id="PF04205">
    <property type="entry name" value="FMN_bind"/>
    <property type="match status" value="1"/>
</dbReference>
<proteinExistence type="predicted"/>
<evidence type="ECO:0000256" key="2">
    <source>
        <dbReference type="SAM" id="SignalP"/>
    </source>
</evidence>
<keyword evidence="2" id="KW-0732">Signal</keyword>
<comment type="caution">
    <text evidence="4">The sequence shown here is derived from an EMBL/GenBank/DDBJ whole genome shotgun (WGS) entry which is preliminary data.</text>
</comment>
<feature type="chain" id="PRO_5031050147" evidence="2">
    <location>
        <begin position="30"/>
        <end position="136"/>
    </location>
</feature>
<protein>
    <submittedName>
        <fullName evidence="4">Uncharacterized protein with FMN-binding domain</fullName>
    </submittedName>
</protein>
<sequence>MRRLLLSTAVTVAGVCSLLALKPHQPAVAVPTQPGSVGTTPGTPPSGTYTGDVVDTRYGPVQVRVTIADGRLTDVTAVRTPSENERDREIAGYAVPTLTGEALTAQSAHIDTVSGATYTSEGYIRSLQSALDQAHG</sequence>
<accession>A0A7W7U3F0</accession>
<evidence type="ECO:0000313" key="4">
    <source>
        <dbReference type="EMBL" id="MBB4984294.1"/>
    </source>
</evidence>
<name>A0A7W7U3F0_9ACTN</name>
<dbReference type="AlphaFoldDB" id="A0A7W7U3F0"/>
<evidence type="ECO:0000259" key="3">
    <source>
        <dbReference type="SMART" id="SM00900"/>
    </source>
</evidence>
<feature type="region of interest" description="Disordered" evidence="1">
    <location>
        <begin position="29"/>
        <end position="53"/>
    </location>
</feature>
<evidence type="ECO:0000313" key="5">
    <source>
        <dbReference type="Proteomes" id="UP000582643"/>
    </source>
</evidence>
<feature type="signal peptide" evidence="2">
    <location>
        <begin position="1"/>
        <end position="29"/>
    </location>
</feature>
<keyword evidence="5" id="KW-1185">Reference proteome</keyword>
<evidence type="ECO:0000256" key="1">
    <source>
        <dbReference type="SAM" id="MobiDB-lite"/>
    </source>
</evidence>
<dbReference type="EMBL" id="JACHJY010000007">
    <property type="protein sequence ID" value="MBB4984294.1"/>
    <property type="molecule type" value="Genomic_DNA"/>
</dbReference>
<dbReference type="GO" id="GO:0016020">
    <property type="term" value="C:membrane"/>
    <property type="evidence" value="ECO:0007669"/>
    <property type="project" value="InterPro"/>
</dbReference>
<organism evidence="4 5">
    <name type="scientific">Streptomyces nymphaeiformis</name>
    <dbReference type="NCBI Taxonomy" id="2663842"/>
    <lineage>
        <taxon>Bacteria</taxon>
        <taxon>Bacillati</taxon>
        <taxon>Actinomycetota</taxon>
        <taxon>Actinomycetes</taxon>
        <taxon>Kitasatosporales</taxon>
        <taxon>Streptomycetaceae</taxon>
        <taxon>Streptomyces</taxon>
    </lineage>
</organism>
<dbReference type="InterPro" id="IPR007329">
    <property type="entry name" value="FMN-bd"/>
</dbReference>
<feature type="domain" description="FMN-binding" evidence="3">
    <location>
        <begin position="57"/>
        <end position="134"/>
    </location>
</feature>
<dbReference type="RefSeq" id="WP_184931907.1">
    <property type="nucleotide sequence ID" value="NZ_JACHJY010000007.1"/>
</dbReference>
<dbReference type="Gene3D" id="3.90.1010.20">
    <property type="match status" value="1"/>
</dbReference>
<dbReference type="Proteomes" id="UP000582643">
    <property type="component" value="Unassembled WGS sequence"/>
</dbReference>
<dbReference type="SMART" id="SM00900">
    <property type="entry name" value="FMN_bind"/>
    <property type="match status" value="1"/>
</dbReference>
<dbReference type="GO" id="GO:0010181">
    <property type="term" value="F:FMN binding"/>
    <property type="evidence" value="ECO:0007669"/>
    <property type="project" value="InterPro"/>
</dbReference>
<reference evidence="4 5" key="1">
    <citation type="submission" date="2020-08" db="EMBL/GenBank/DDBJ databases">
        <title>Genomic Encyclopedia of Type Strains, Phase III (KMG-III): the genomes of soil and plant-associated and newly described type strains.</title>
        <authorList>
            <person name="Whitman W."/>
        </authorList>
    </citation>
    <scope>NUCLEOTIDE SEQUENCE [LARGE SCALE GENOMIC DNA]</scope>
    <source>
        <strain evidence="4 5">SFB5A</strain>
    </source>
</reference>